<evidence type="ECO:0000313" key="2">
    <source>
        <dbReference type="Proteomes" id="UP000215914"/>
    </source>
</evidence>
<proteinExistence type="predicted"/>
<keyword evidence="2" id="KW-1185">Reference proteome</keyword>
<dbReference type="AlphaFoldDB" id="A0A9K3H880"/>
<reference evidence="1" key="2">
    <citation type="submission" date="2020-06" db="EMBL/GenBank/DDBJ databases">
        <title>Helianthus annuus Genome sequencing and assembly Release 2.</title>
        <authorList>
            <person name="Gouzy J."/>
            <person name="Langlade N."/>
            <person name="Munos S."/>
        </authorList>
    </citation>
    <scope>NUCLEOTIDE SEQUENCE</scope>
    <source>
        <tissue evidence="1">Leaves</tissue>
    </source>
</reference>
<reference evidence="1" key="1">
    <citation type="journal article" date="2017" name="Nature">
        <title>The sunflower genome provides insights into oil metabolism, flowering and Asterid evolution.</title>
        <authorList>
            <person name="Badouin H."/>
            <person name="Gouzy J."/>
            <person name="Grassa C.J."/>
            <person name="Murat F."/>
            <person name="Staton S.E."/>
            <person name="Cottret L."/>
            <person name="Lelandais-Briere C."/>
            <person name="Owens G.L."/>
            <person name="Carrere S."/>
            <person name="Mayjonade B."/>
            <person name="Legrand L."/>
            <person name="Gill N."/>
            <person name="Kane N.C."/>
            <person name="Bowers J.E."/>
            <person name="Hubner S."/>
            <person name="Bellec A."/>
            <person name="Berard A."/>
            <person name="Berges H."/>
            <person name="Blanchet N."/>
            <person name="Boniface M.C."/>
            <person name="Brunel D."/>
            <person name="Catrice O."/>
            <person name="Chaidir N."/>
            <person name="Claudel C."/>
            <person name="Donnadieu C."/>
            <person name="Faraut T."/>
            <person name="Fievet G."/>
            <person name="Helmstetter N."/>
            <person name="King M."/>
            <person name="Knapp S.J."/>
            <person name="Lai Z."/>
            <person name="Le Paslier M.C."/>
            <person name="Lippi Y."/>
            <person name="Lorenzon L."/>
            <person name="Mandel J.R."/>
            <person name="Marage G."/>
            <person name="Marchand G."/>
            <person name="Marquand E."/>
            <person name="Bret-Mestries E."/>
            <person name="Morien E."/>
            <person name="Nambeesan S."/>
            <person name="Nguyen T."/>
            <person name="Pegot-Espagnet P."/>
            <person name="Pouilly N."/>
            <person name="Raftis F."/>
            <person name="Sallet E."/>
            <person name="Schiex T."/>
            <person name="Thomas J."/>
            <person name="Vandecasteele C."/>
            <person name="Vares D."/>
            <person name="Vear F."/>
            <person name="Vautrin S."/>
            <person name="Crespi M."/>
            <person name="Mangin B."/>
            <person name="Burke J.M."/>
            <person name="Salse J."/>
            <person name="Munos S."/>
            <person name="Vincourt P."/>
            <person name="Rieseberg L.H."/>
            <person name="Langlade N.B."/>
        </authorList>
    </citation>
    <scope>NUCLEOTIDE SEQUENCE</scope>
    <source>
        <tissue evidence="1">Leaves</tissue>
    </source>
</reference>
<gene>
    <name evidence="1" type="ORF">HanXRQr2_Chr14g0649501</name>
</gene>
<name>A0A9K3H880_HELAN</name>
<dbReference type="EMBL" id="MNCJ02000329">
    <property type="protein sequence ID" value="KAF5769543.1"/>
    <property type="molecule type" value="Genomic_DNA"/>
</dbReference>
<dbReference type="Proteomes" id="UP000215914">
    <property type="component" value="Unassembled WGS sequence"/>
</dbReference>
<dbReference type="Gramene" id="mRNA:HanXRQr2_Chr14g0649501">
    <property type="protein sequence ID" value="CDS:HanXRQr2_Chr14g0649501.1"/>
    <property type="gene ID" value="HanXRQr2_Chr14g0649501"/>
</dbReference>
<accession>A0A9K3H880</accession>
<comment type="caution">
    <text evidence="1">The sequence shown here is derived from an EMBL/GenBank/DDBJ whole genome shotgun (WGS) entry which is preliminary data.</text>
</comment>
<sequence>MILRTIYRVLRPDLLCMGINTHAVCKCKADAHRQEIESLRAFCWKHTHTLESLHLWFCKHCACNRNLHTY</sequence>
<evidence type="ECO:0000313" key="1">
    <source>
        <dbReference type="EMBL" id="KAF5769543.1"/>
    </source>
</evidence>
<protein>
    <submittedName>
        <fullName evidence="1">Uncharacterized protein</fullName>
    </submittedName>
</protein>
<organism evidence="1 2">
    <name type="scientific">Helianthus annuus</name>
    <name type="common">Common sunflower</name>
    <dbReference type="NCBI Taxonomy" id="4232"/>
    <lineage>
        <taxon>Eukaryota</taxon>
        <taxon>Viridiplantae</taxon>
        <taxon>Streptophyta</taxon>
        <taxon>Embryophyta</taxon>
        <taxon>Tracheophyta</taxon>
        <taxon>Spermatophyta</taxon>
        <taxon>Magnoliopsida</taxon>
        <taxon>eudicotyledons</taxon>
        <taxon>Gunneridae</taxon>
        <taxon>Pentapetalae</taxon>
        <taxon>asterids</taxon>
        <taxon>campanulids</taxon>
        <taxon>Asterales</taxon>
        <taxon>Asteraceae</taxon>
        <taxon>Asteroideae</taxon>
        <taxon>Heliantheae alliance</taxon>
        <taxon>Heliantheae</taxon>
        <taxon>Helianthus</taxon>
    </lineage>
</organism>